<dbReference type="InterPro" id="IPR001214">
    <property type="entry name" value="SET_dom"/>
</dbReference>
<evidence type="ECO:0000259" key="2">
    <source>
        <dbReference type="PROSITE" id="PS50280"/>
    </source>
</evidence>
<dbReference type="CDD" id="cd20071">
    <property type="entry name" value="SET_SMYD"/>
    <property type="match status" value="1"/>
</dbReference>
<gene>
    <name evidence="3" type="ORF">CC80DRAFT_106151</name>
</gene>
<dbReference type="InterPro" id="IPR046341">
    <property type="entry name" value="SET_dom_sf"/>
</dbReference>
<protein>
    <submittedName>
        <fullName evidence="3">SET domain-containing protein</fullName>
    </submittedName>
</protein>
<feature type="domain" description="SET" evidence="2">
    <location>
        <begin position="37"/>
        <end position="196"/>
    </location>
</feature>
<dbReference type="EMBL" id="ML976978">
    <property type="protein sequence ID" value="KAF1963127.1"/>
    <property type="molecule type" value="Genomic_DNA"/>
</dbReference>
<reference evidence="3" key="1">
    <citation type="journal article" date="2020" name="Stud. Mycol.">
        <title>101 Dothideomycetes genomes: a test case for predicting lifestyles and emergence of pathogens.</title>
        <authorList>
            <person name="Haridas S."/>
            <person name="Albert R."/>
            <person name="Binder M."/>
            <person name="Bloem J."/>
            <person name="Labutti K."/>
            <person name="Salamov A."/>
            <person name="Andreopoulos B."/>
            <person name="Baker S."/>
            <person name="Barry K."/>
            <person name="Bills G."/>
            <person name="Bluhm B."/>
            <person name="Cannon C."/>
            <person name="Castanera R."/>
            <person name="Culley D."/>
            <person name="Daum C."/>
            <person name="Ezra D."/>
            <person name="Gonzalez J."/>
            <person name="Henrissat B."/>
            <person name="Kuo A."/>
            <person name="Liang C."/>
            <person name="Lipzen A."/>
            <person name="Lutzoni F."/>
            <person name="Magnuson J."/>
            <person name="Mondo S."/>
            <person name="Nolan M."/>
            <person name="Ohm R."/>
            <person name="Pangilinan J."/>
            <person name="Park H.-J."/>
            <person name="Ramirez L."/>
            <person name="Alfaro M."/>
            <person name="Sun H."/>
            <person name="Tritt A."/>
            <person name="Yoshinaga Y."/>
            <person name="Zwiers L.-H."/>
            <person name="Turgeon B."/>
            <person name="Goodwin S."/>
            <person name="Spatafora J."/>
            <person name="Crous P."/>
            <person name="Grigoriev I."/>
        </authorList>
    </citation>
    <scope>NUCLEOTIDE SEQUENCE</scope>
    <source>
        <strain evidence="3">CBS 675.92</strain>
    </source>
</reference>
<sequence length="355" mass="39395">MSSITLLFLALSSLSPVLSKSPTCPSTPPLTPPTCAYPPEPYTIQPSNGKGLGVFARHTLPAGTIILREAPIFTIRLPNTTTTPKPTYPMPQITQLVREQYALLPEPSQHEVLNLHFHAFPGEFDQGPGWDDILGYIFRTNAYNTGAAIGLFPKIARINHSCRPNAAYYWSEKLGQRIIYASREIAEGEEISDSYISLLAGREERRKKLERYGFTCTCAACSQTALGLAESDARRRDIGRAFTAFAGQLDLEVALPDTRVARRKARSNARASLELAELVEMEGLADYYAQAYKIVAVSHARVGDWETASVWANKGFERRVMEDRESGWTAEMWEMTSGFIERWKEELKVGGAGGV</sequence>
<dbReference type="PROSITE" id="PS50280">
    <property type="entry name" value="SET"/>
    <property type="match status" value="1"/>
</dbReference>
<dbReference type="SMART" id="SM00317">
    <property type="entry name" value="SET"/>
    <property type="match status" value="1"/>
</dbReference>
<proteinExistence type="predicted"/>
<dbReference type="Proteomes" id="UP000800035">
    <property type="component" value="Unassembled WGS sequence"/>
</dbReference>
<keyword evidence="1" id="KW-0732">Signal</keyword>
<dbReference type="OrthoDB" id="265717at2759"/>
<dbReference type="Gene3D" id="2.170.270.10">
    <property type="entry name" value="SET domain"/>
    <property type="match status" value="1"/>
</dbReference>
<dbReference type="PANTHER" id="PTHR47332">
    <property type="entry name" value="SET DOMAIN-CONTAINING PROTEIN 5"/>
    <property type="match status" value="1"/>
</dbReference>
<dbReference type="Pfam" id="PF00856">
    <property type="entry name" value="SET"/>
    <property type="match status" value="1"/>
</dbReference>
<dbReference type="AlphaFoldDB" id="A0A6A5UPY1"/>
<evidence type="ECO:0000313" key="3">
    <source>
        <dbReference type="EMBL" id="KAF1963127.1"/>
    </source>
</evidence>
<dbReference type="PANTHER" id="PTHR47332:SF4">
    <property type="entry name" value="SET DOMAIN-CONTAINING PROTEIN 5"/>
    <property type="match status" value="1"/>
</dbReference>
<organism evidence="3 4">
    <name type="scientific">Byssothecium circinans</name>
    <dbReference type="NCBI Taxonomy" id="147558"/>
    <lineage>
        <taxon>Eukaryota</taxon>
        <taxon>Fungi</taxon>
        <taxon>Dikarya</taxon>
        <taxon>Ascomycota</taxon>
        <taxon>Pezizomycotina</taxon>
        <taxon>Dothideomycetes</taxon>
        <taxon>Pleosporomycetidae</taxon>
        <taxon>Pleosporales</taxon>
        <taxon>Massarineae</taxon>
        <taxon>Massarinaceae</taxon>
        <taxon>Byssothecium</taxon>
    </lineage>
</organism>
<dbReference type="InterPro" id="IPR053185">
    <property type="entry name" value="SET_domain_protein"/>
</dbReference>
<evidence type="ECO:0000313" key="4">
    <source>
        <dbReference type="Proteomes" id="UP000800035"/>
    </source>
</evidence>
<feature type="signal peptide" evidence="1">
    <location>
        <begin position="1"/>
        <end position="19"/>
    </location>
</feature>
<accession>A0A6A5UPY1</accession>
<evidence type="ECO:0000256" key="1">
    <source>
        <dbReference type="SAM" id="SignalP"/>
    </source>
</evidence>
<name>A0A6A5UPY1_9PLEO</name>
<dbReference type="SUPFAM" id="SSF82199">
    <property type="entry name" value="SET domain"/>
    <property type="match status" value="1"/>
</dbReference>
<feature type="chain" id="PRO_5025493862" evidence="1">
    <location>
        <begin position="20"/>
        <end position="355"/>
    </location>
</feature>
<keyword evidence="4" id="KW-1185">Reference proteome</keyword>